<reference evidence="2 3" key="1">
    <citation type="submission" date="2021-12" db="EMBL/GenBank/DDBJ databases">
        <title>Discovery of the Pendulisporaceae a myxobacterial family with distinct sporulation behavior and unique specialized metabolism.</title>
        <authorList>
            <person name="Garcia R."/>
            <person name="Popoff A."/>
            <person name="Bader C.D."/>
            <person name="Loehr J."/>
            <person name="Walesch S."/>
            <person name="Walt C."/>
            <person name="Boldt J."/>
            <person name="Bunk B."/>
            <person name="Haeckl F.J.F.P.J."/>
            <person name="Gunesch A.P."/>
            <person name="Birkelbach J."/>
            <person name="Nuebel U."/>
            <person name="Pietschmann T."/>
            <person name="Bach T."/>
            <person name="Mueller R."/>
        </authorList>
    </citation>
    <scope>NUCLEOTIDE SEQUENCE [LARGE SCALE GENOMIC DNA]</scope>
    <source>
        <strain evidence="2 3">MSr11954</strain>
    </source>
</reference>
<keyword evidence="3" id="KW-1185">Reference proteome</keyword>
<dbReference type="RefSeq" id="WP_394828936.1">
    <property type="nucleotide sequence ID" value="NZ_CP089984.1"/>
</dbReference>
<evidence type="ECO:0000313" key="2">
    <source>
        <dbReference type="EMBL" id="WXB19314.1"/>
    </source>
</evidence>
<proteinExistence type="predicted"/>
<sequence length="113" mass="11775">MRRTGTATVGSLLTGVAADVRGLAAVFALNEALMAAGDVAAIEAVLGAWATTNAECETFEMFSMPGEQPTLTEQKPVFETRGAPPEGLTVDARARGPRAPRHPRRARALGCAP</sequence>
<feature type="compositionally biased region" description="Basic residues" evidence="1">
    <location>
        <begin position="95"/>
        <end position="107"/>
    </location>
</feature>
<organism evidence="2 3">
    <name type="scientific">Pendulispora albinea</name>
    <dbReference type="NCBI Taxonomy" id="2741071"/>
    <lineage>
        <taxon>Bacteria</taxon>
        <taxon>Pseudomonadati</taxon>
        <taxon>Myxococcota</taxon>
        <taxon>Myxococcia</taxon>
        <taxon>Myxococcales</taxon>
        <taxon>Sorangiineae</taxon>
        <taxon>Pendulisporaceae</taxon>
        <taxon>Pendulispora</taxon>
    </lineage>
</organism>
<evidence type="ECO:0000256" key="1">
    <source>
        <dbReference type="SAM" id="MobiDB-lite"/>
    </source>
</evidence>
<feature type="region of interest" description="Disordered" evidence="1">
    <location>
        <begin position="79"/>
        <end position="113"/>
    </location>
</feature>
<dbReference type="Proteomes" id="UP001370348">
    <property type="component" value="Chromosome"/>
</dbReference>
<name>A0ABZ2M9X7_9BACT</name>
<gene>
    <name evidence="2" type="ORF">LZC94_19045</name>
</gene>
<protein>
    <recommendedName>
        <fullName evidence="4">SnoaL-like domain-containing protein</fullName>
    </recommendedName>
</protein>
<evidence type="ECO:0000313" key="3">
    <source>
        <dbReference type="Proteomes" id="UP001370348"/>
    </source>
</evidence>
<accession>A0ABZ2M9X7</accession>
<evidence type="ECO:0008006" key="4">
    <source>
        <dbReference type="Google" id="ProtNLM"/>
    </source>
</evidence>
<dbReference type="EMBL" id="CP089984">
    <property type="protein sequence ID" value="WXB19314.1"/>
    <property type="molecule type" value="Genomic_DNA"/>
</dbReference>